<dbReference type="CDD" id="cd00085">
    <property type="entry name" value="HNHc"/>
    <property type="match status" value="1"/>
</dbReference>
<comment type="caution">
    <text evidence="2">The sequence shown here is derived from an EMBL/GenBank/DDBJ whole genome shotgun (WGS) entry which is preliminary data.</text>
</comment>
<gene>
    <name evidence="2" type="ORF">LCGC14_1780180</name>
</gene>
<dbReference type="GO" id="GO:0004519">
    <property type="term" value="F:endonuclease activity"/>
    <property type="evidence" value="ECO:0007669"/>
    <property type="project" value="InterPro"/>
</dbReference>
<proteinExistence type="predicted"/>
<organism evidence="2">
    <name type="scientific">marine sediment metagenome</name>
    <dbReference type="NCBI Taxonomy" id="412755"/>
    <lineage>
        <taxon>unclassified sequences</taxon>
        <taxon>metagenomes</taxon>
        <taxon>ecological metagenomes</taxon>
    </lineage>
</organism>
<dbReference type="GO" id="GO:0003676">
    <property type="term" value="F:nucleic acid binding"/>
    <property type="evidence" value="ECO:0007669"/>
    <property type="project" value="InterPro"/>
</dbReference>
<accession>A0A0F9HIA8</accession>
<name>A0A0F9HIA8_9ZZZZ</name>
<dbReference type="InterPro" id="IPR003615">
    <property type="entry name" value="HNH_nuc"/>
</dbReference>
<dbReference type="InterPro" id="IPR002711">
    <property type="entry name" value="HNH"/>
</dbReference>
<feature type="domain" description="HNH" evidence="1">
    <location>
        <begin position="123"/>
        <end position="156"/>
    </location>
</feature>
<dbReference type="Pfam" id="PF01844">
    <property type="entry name" value="HNH"/>
    <property type="match status" value="1"/>
</dbReference>
<protein>
    <recommendedName>
        <fullName evidence="1">HNH domain-containing protein</fullName>
    </recommendedName>
</protein>
<dbReference type="EMBL" id="LAZR01016822">
    <property type="protein sequence ID" value="KKM02862.1"/>
    <property type="molecule type" value="Genomic_DNA"/>
</dbReference>
<reference evidence="2" key="1">
    <citation type="journal article" date="2015" name="Nature">
        <title>Complex archaea that bridge the gap between prokaryotes and eukaryotes.</title>
        <authorList>
            <person name="Spang A."/>
            <person name="Saw J.H."/>
            <person name="Jorgensen S.L."/>
            <person name="Zaremba-Niedzwiedzka K."/>
            <person name="Martijn J."/>
            <person name="Lind A.E."/>
            <person name="van Eijk R."/>
            <person name="Schleper C."/>
            <person name="Guy L."/>
            <person name="Ettema T.J."/>
        </authorList>
    </citation>
    <scope>NUCLEOTIDE SEQUENCE</scope>
</reference>
<evidence type="ECO:0000313" key="2">
    <source>
        <dbReference type="EMBL" id="KKM02862.1"/>
    </source>
</evidence>
<dbReference type="AlphaFoldDB" id="A0A0F9HIA8"/>
<dbReference type="GO" id="GO:0008270">
    <property type="term" value="F:zinc ion binding"/>
    <property type="evidence" value="ECO:0007669"/>
    <property type="project" value="InterPro"/>
</dbReference>
<evidence type="ECO:0000259" key="1">
    <source>
        <dbReference type="Pfam" id="PF01844"/>
    </source>
</evidence>
<sequence>MKGRCRECGKPVPPGRRSWCGQDCVDAHRLRTDPNFQRLTVFNRDRGVCAECGRDCVALRNDLRPLTSWGSVAATLMSLVKELGGLPDWWRDRYPDFDADKIEHAIKVADELGLLKHVMTRCSMWDMDHVVPLWSGGTNDLPNLRSLCVSCHREATRIGAAERAAMKRCE</sequence>
<dbReference type="Gene3D" id="1.10.30.50">
    <property type="match status" value="1"/>
</dbReference>